<dbReference type="Gene3D" id="3.90.1150.10">
    <property type="entry name" value="Aspartate Aminotransferase, domain 1"/>
    <property type="match status" value="2"/>
</dbReference>
<evidence type="ECO:0000256" key="1">
    <source>
        <dbReference type="ARBA" id="ARBA00001933"/>
    </source>
</evidence>
<reference evidence="10 11" key="1">
    <citation type="journal article" date="2016" name="Nat. Commun.">
        <title>Thousands of microbial genomes shed light on interconnected biogeochemical processes in an aquifer system.</title>
        <authorList>
            <person name="Anantharaman K."/>
            <person name="Brown C.T."/>
            <person name="Hug L.A."/>
            <person name="Sharon I."/>
            <person name="Castelle C.J."/>
            <person name="Probst A.J."/>
            <person name="Thomas B.C."/>
            <person name="Singh A."/>
            <person name="Wilkins M.J."/>
            <person name="Karaoz U."/>
            <person name="Brodie E.L."/>
            <person name="Williams K.H."/>
            <person name="Hubbard S.S."/>
            <person name="Banfield J.F."/>
        </authorList>
    </citation>
    <scope>NUCLEOTIDE SEQUENCE [LARGE SCALE GENOMIC DNA]</scope>
</reference>
<feature type="region of interest" description="Disordered" evidence="8">
    <location>
        <begin position="144"/>
        <end position="178"/>
    </location>
</feature>
<evidence type="ECO:0000256" key="5">
    <source>
        <dbReference type="ARBA" id="ARBA00022898"/>
    </source>
</evidence>
<evidence type="ECO:0000313" key="11">
    <source>
        <dbReference type="Proteomes" id="UP000176864"/>
    </source>
</evidence>
<comment type="catalytic activity">
    <reaction evidence="6">
        <text>(sulfur carrier)-H + L-cysteine = (sulfur carrier)-SH + L-alanine</text>
        <dbReference type="Rhea" id="RHEA:43892"/>
        <dbReference type="Rhea" id="RHEA-COMP:14737"/>
        <dbReference type="Rhea" id="RHEA-COMP:14739"/>
        <dbReference type="ChEBI" id="CHEBI:29917"/>
        <dbReference type="ChEBI" id="CHEBI:35235"/>
        <dbReference type="ChEBI" id="CHEBI:57972"/>
        <dbReference type="ChEBI" id="CHEBI:64428"/>
        <dbReference type="EC" id="2.8.1.7"/>
    </reaction>
</comment>
<dbReference type="Proteomes" id="UP000176864">
    <property type="component" value="Unassembled WGS sequence"/>
</dbReference>
<gene>
    <name evidence="10" type="ORF">A2751_01635</name>
</gene>
<evidence type="ECO:0000259" key="9">
    <source>
        <dbReference type="Pfam" id="PF00266"/>
    </source>
</evidence>
<comment type="caution">
    <text evidence="10">The sequence shown here is derived from an EMBL/GenBank/DDBJ whole genome shotgun (WGS) entry which is preliminary data.</text>
</comment>
<accession>A0A1F5NJ57</accession>
<dbReference type="InterPro" id="IPR020578">
    <property type="entry name" value="Aminotrans_V_PyrdxlP_BS"/>
</dbReference>
<dbReference type="GO" id="GO:0031071">
    <property type="term" value="F:cysteine desulfurase activity"/>
    <property type="evidence" value="ECO:0007669"/>
    <property type="project" value="UniProtKB-EC"/>
</dbReference>
<feature type="domain" description="Aminotransferase class V" evidence="9">
    <location>
        <begin position="355"/>
        <end position="449"/>
    </location>
</feature>
<keyword evidence="5" id="KW-0663">Pyridoxal phosphate</keyword>
<feature type="compositionally biased region" description="Pro residues" evidence="8">
    <location>
        <begin position="144"/>
        <end position="153"/>
    </location>
</feature>
<proteinExistence type="inferred from homology"/>
<dbReference type="InterPro" id="IPR010970">
    <property type="entry name" value="Cys_dSase_SufS"/>
</dbReference>
<dbReference type="CDD" id="cd06453">
    <property type="entry name" value="SufS_like"/>
    <property type="match status" value="1"/>
</dbReference>
<dbReference type="PANTHER" id="PTHR43586:SF8">
    <property type="entry name" value="CYSTEINE DESULFURASE 1, CHLOROPLASTIC"/>
    <property type="match status" value="1"/>
</dbReference>
<dbReference type="AlphaFoldDB" id="A0A1F5NJ57"/>
<feature type="domain" description="Aminotransferase class V" evidence="9">
    <location>
        <begin position="179"/>
        <end position="325"/>
    </location>
</feature>
<dbReference type="STRING" id="1817824.A2751_01635"/>
<dbReference type="InterPro" id="IPR015421">
    <property type="entry name" value="PyrdxlP-dep_Trfase_major"/>
</dbReference>
<evidence type="ECO:0000256" key="2">
    <source>
        <dbReference type="ARBA" id="ARBA00010447"/>
    </source>
</evidence>
<dbReference type="Pfam" id="PF00266">
    <property type="entry name" value="Aminotran_5"/>
    <property type="match status" value="3"/>
</dbReference>
<dbReference type="Gene3D" id="3.40.640.10">
    <property type="entry name" value="Type I PLP-dependent aspartate aminotransferase-like (Major domain)"/>
    <property type="match status" value="2"/>
</dbReference>
<feature type="domain" description="Aminotransferase class V" evidence="9">
    <location>
        <begin position="17"/>
        <end position="138"/>
    </location>
</feature>
<dbReference type="PANTHER" id="PTHR43586">
    <property type="entry name" value="CYSTEINE DESULFURASE"/>
    <property type="match status" value="1"/>
</dbReference>
<comment type="cofactor">
    <cofactor evidence="1 7">
        <name>pyridoxal 5'-phosphate</name>
        <dbReference type="ChEBI" id="CHEBI:597326"/>
    </cofactor>
</comment>
<evidence type="ECO:0000256" key="8">
    <source>
        <dbReference type="SAM" id="MobiDB-lite"/>
    </source>
</evidence>
<dbReference type="EC" id="2.8.1.7" evidence="3"/>
<protein>
    <recommendedName>
        <fullName evidence="3">cysteine desulfurase</fullName>
        <ecNumber evidence="3">2.8.1.7</ecNumber>
    </recommendedName>
</protein>
<comment type="similarity">
    <text evidence="2">Belongs to the class-V pyridoxal-phosphate-dependent aminotransferase family. Csd subfamily.</text>
</comment>
<dbReference type="InterPro" id="IPR000192">
    <property type="entry name" value="Aminotrans_V_dom"/>
</dbReference>
<organism evidence="10 11">
    <name type="scientific">Candidatus Doudnabacteria bacterium RIFCSPHIGHO2_01_FULL_46_14</name>
    <dbReference type="NCBI Taxonomy" id="1817824"/>
    <lineage>
        <taxon>Bacteria</taxon>
        <taxon>Candidatus Doudnaibacteriota</taxon>
    </lineage>
</organism>
<dbReference type="GO" id="GO:0030170">
    <property type="term" value="F:pyridoxal phosphate binding"/>
    <property type="evidence" value="ECO:0007669"/>
    <property type="project" value="InterPro"/>
</dbReference>
<evidence type="ECO:0000313" key="10">
    <source>
        <dbReference type="EMBL" id="OGE77741.1"/>
    </source>
</evidence>
<evidence type="ECO:0000256" key="3">
    <source>
        <dbReference type="ARBA" id="ARBA00012239"/>
    </source>
</evidence>
<dbReference type="EMBL" id="MFEK01000016">
    <property type="protein sequence ID" value="OGE77741.1"/>
    <property type="molecule type" value="Genomic_DNA"/>
</dbReference>
<dbReference type="InterPro" id="IPR015424">
    <property type="entry name" value="PyrdxlP-dep_Trfase"/>
</dbReference>
<keyword evidence="4" id="KW-0808">Transferase</keyword>
<dbReference type="GO" id="GO:0006534">
    <property type="term" value="P:cysteine metabolic process"/>
    <property type="evidence" value="ECO:0007669"/>
    <property type="project" value="InterPro"/>
</dbReference>
<evidence type="ECO:0000256" key="4">
    <source>
        <dbReference type="ARBA" id="ARBA00022679"/>
    </source>
</evidence>
<name>A0A1F5NJ57_9BACT</name>
<evidence type="ECO:0000256" key="6">
    <source>
        <dbReference type="ARBA" id="ARBA00050776"/>
    </source>
</evidence>
<sequence>MRNFPILKRKINGQRLVYLDNASTTQKPEIVLGAMDNFYRNHNANIHRGIHTLSQEATELYEGTRDKVQKFINAKNREEIIFTSGATEAINLVVWTWGHENIHAGDEILLSEAEHHSNLVPWQILAKKKRAKLKFIPVISPPPLSSPLKPTPKPSTLLGDPGKGEEPPSLEGRGKGRVGTLDLSKLDKLITSRTKIVSTAHASNVLGTVNPIEEIIRAAHKVGAMVLIDGAQAGGHIPINVQKLNCDFYVLSGHKMYGPTGVGVLYGKKELLSLMPPYQAGGHMIRKVELESSTWADLPHRFEAGTANIAEAIGLGAAIDFLTLIHNSPNPSYLKRGTNTRTLPLKLRGRWRGLLKYESELTAYALKQMQKIRGIEIYGPQNNKDRIGVISFNLKKIPPHDLASILDSRGIAIRTGHHCAMPLHDKLGIESSARISLGIYNTKKNIDAFINGLKYAQRILSPPREGEIKRGSRSKNT</sequence>
<dbReference type="PROSITE" id="PS00595">
    <property type="entry name" value="AA_TRANSFER_CLASS_5"/>
    <property type="match status" value="1"/>
</dbReference>
<evidence type="ECO:0000256" key="7">
    <source>
        <dbReference type="RuleBase" id="RU004504"/>
    </source>
</evidence>
<dbReference type="InterPro" id="IPR015422">
    <property type="entry name" value="PyrdxlP-dep_Trfase_small"/>
</dbReference>
<dbReference type="SUPFAM" id="SSF53383">
    <property type="entry name" value="PLP-dependent transferases"/>
    <property type="match status" value="1"/>
</dbReference>